<evidence type="ECO:0000259" key="2">
    <source>
        <dbReference type="Pfam" id="PF06983"/>
    </source>
</evidence>
<evidence type="ECO:0000313" key="3">
    <source>
        <dbReference type="EMBL" id="CCD41178.1"/>
    </source>
</evidence>
<dbReference type="GO" id="GO:0032259">
    <property type="term" value="P:methylation"/>
    <property type="evidence" value="ECO:0007669"/>
    <property type="project" value="UniProtKB-KW"/>
</dbReference>
<dbReference type="AlphaFoldDB" id="G4MJ49"/>
<dbReference type="EMBL" id="CAFE01000277">
    <property type="protein sequence ID" value="CCD41178.1"/>
    <property type="molecule type" value="Genomic_DNA"/>
</dbReference>
<sequence length="215" mass="22560">MMMRYSENPEAGKAKAASGCGIPPGSENKIMHSAFTIGDSMLMASDGMCSGKPDFKGVSLSLTANDEQQAEKYFSALSNGGQVQMPMRRLSSPSASAWSPTSSASHGWCSAASKASPRKGRIGIEEASGWNAACSSSFIASFELRSGMSNYAGRSQEDRIAQRKGTRQPAQEQPPGGPMAQPGTEPDKEHSSGELTEEGKQVWRTGSGIDGGGKT</sequence>
<dbReference type="Pfam" id="PF06983">
    <property type="entry name" value="3-dmu-9_3-mt"/>
    <property type="match status" value="1"/>
</dbReference>
<dbReference type="HOGENOM" id="CLU_1281223_0_0_4"/>
<keyword evidence="3" id="KW-0808">Transferase</keyword>
<evidence type="ECO:0000313" key="4">
    <source>
        <dbReference type="Proteomes" id="UP000003511"/>
    </source>
</evidence>
<keyword evidence="4" id="KW-1185">Reference proteome</keyword>
<reference evidence="3 4" key="1">
    <citation type="submission" date="2011-09" db="EMBL/GenBank/DDBJ databases">
        <authorList>
            <person name="Carlier A."/>
        </authorList>
    </citation>
    <scope>NUCLEOTIDE SEQUENCE [LARGE SCALE GENOMIC DNA]</scope>
    <source>
        <strain evidence="3 4">UZHbot1</strain>
    </source>
</reference>
<accession>G4MJ49</accession>
<feature type="compositionally biased region" description="Basic and acidic residues" evidence="1">
    <location>
        <begin position="185"/>
        <end position="201"/>
    </location>
</feature>
<dbReference type="BioCyc" id="CBUR1055526:G10QW-406-MONOMER"/>
<comment type="caution">
    <text evidence="3">The sequence shown here is derived from an EMBL/GenBank/DDBJ whole genome shotgun (WGS) entry which is preliminary data.</text>
</comment>
<keyword evidence="3" id="KW-0830">Ubiquinone</keyword>
<name>G4MJ49_9BURK</name>
<feature type="region of interest" description="Disordered" evidence="1">
    <location>
        <begin position="158"/>
        <end position="215"/>
    </location>
</feature>
<dbReference type="Proteomes" id="UP000003511">
    <property type="component" value="Unassembled WGS sequence"/>
</dbReference>
<feature type="compositionally biased region" description="Low complexity" evidence="1">
    <location>
        <begin position="92"/>
        <end position="105"/>
    </location>
</feature>
<keyword evidence="3" id="KW-0489">Methyltransferase</keyword>
<proteinExistence type="predicted"/>
<reference evidence="3 4" key="2">
    <citation type="submission" date="2011-10" db="EMBL/GenBank/DDBJ databases">
        <title>Draft genome sequence of Candidatus Burkholderia kirkii.</title>
        <authorList>
            <person name="Carlier A.L."/>
            <person name="Eberl L."/>
        </authorList>
    </citation>
    <scope>NUCLEOTIDE SEQUENCE [LARGE SCALE GENOMIC DNA]</scope>
    <source>
        <strain evidence="3 4">UZHbot1</strain>
    </source>
</reference>
<dbReference type="InterPro" id="IPR029068">
    <property type="entry name" value="Glyas_Bleomycin-R_OHBP_Dase"/>
</dbReference>
<dbReference type="SUPFAM" id="SSF54593">
    <property type="entry name" value="Glyoxalase/Bleomycin resistance protein/Dihydroxybiphenyl dioxygenase"/>
    <property type="match status" value="1"/>
</dbReference>
<dbReference type="InterPro" id="IPR028973">
    <property type="entry name" value="PhnB-like"/>
</dbReference>
<gene>
    <name evidence="3" type="ORF">BKIR_c9_5470</name>
</gene>
<feature type="region of interest" description="Disordered" evidence="1">
    <location>
        <begin position="92"/>
        <end position="118"/>
    </location>
</feature>
<dbReference type="Gene3D" id="3.10.180.10">
    <property type="entry name" value="2,3-Dihydroxybiphenyl 1,2-Dioxygenase, domain 1"/>
    <property type="match status" value="1"/>
</dbReference>
<organism evidence="3 4">
    <name type="scientific">Candidatus Paraburkholderia kirkii UZHbot1</name>
    <dbReference type="NCBI Taxonomy" id="1055526"/>
    <lineage>
        <taxon>Bacteria</taxon>
        <taxon>Pseudomonadati</taxon>
        <taxon>Pseudomonadota</taxon>
        <taxon>Betaproteobacteria</taxon>
        <taxon>Burkholderiales</taxon>
        <taxon>Burkholderiaceae</taxon>
        <taxon>Paraburkholderia</taxon>
    </lineage>
</organism>
<protein>
    <submittedName>
        <fullName evidence="3">PhnB protein, putative DNA binding3-demethylubiquinone-9 3-methyltransferase domain protein</fullName>
    </submittedName>
</protein>
<feature type="domain" description="PhnB-like" evidence="2">
    <location>
        <begin position="24"/>
        <end position="109"/>
    </location>
</feature>
<evidence type="ECO:0000256" key="1">
    <source>
        <dbReference type="SAM" id="MobiDB-lite"/>
    </source>
</evidence>
<dbReference type="GO" id="GO:0008168">
    <property type="term" value="F:methyltransferase activity"/>
    <property type="evidence" value="ECO:0007669"/>
    <property type="project" value="UniProtKB-KW"/>
</dbReference>